<evidence type="ECO:0000313" key="1">
    <source>
        <dbReference type="EMBL" id="JAD94300.1"/>
    </source>
</evidence>
<dbReference type="AlphaFoldDB" id="A0A0A9E8R4"/>
<sequence>MHLGKLVQCYQWGQQICVPVQFVQRSLAWTITALRNKPATESILNHILQTSLQDHQS</sequence>
<reference evidence="1" key="2">
    <citation type="journal article" date="2015" name="Data Brief">
        <title>Shoot transcriptome of the giant reed, Arundo donax.</title>
        <authorList>
            <person name="Barrero R.A."/>
            <person name="Guerrero F.D."/>
            <person name="Moolhuijzen P."/>
            <person name="Goolsby J.A."/>
            <person name="Tidwell J."/>
            <person name="Bellgard S.E."/>
            <person name="Bellgard M.I."/>
        </authorList>
    </citation>
    <scope>NUCLEOTIDE SEQUENCE</scope>
    <source>
        <tissue evidence="1">Shoot tissue taken approximately 20 cm above the soil surface</tissue>
    </source>
</reference>
<organism evidence="1">
    <name type="scientific">Arundo donax</name>
    <name type="common">Giant reed</name>
    <name type="synonym">Donax arundinaceus</name>
    <dbReference type="NCBI Taxonomy" id="35708"/>
    <lineage>
        <taxon>Eukaryota</taxon>
        <taxon>Viridiplantae</taxon>
        <taxon>Streptophyta</taxon>
        <taxon>Embryophyta</taxon>
        <taxon>Tracheophyta</taxon>
        <taxon>Spermatophyta</taxon>
        <taxon>Magnoliopsida</taxon>
        <taxon>Liliopsida</taxon>
        <taxon>Poales</taxon>
        <taxon>Poaceae</taxon>
        <taxon>PACMAD clade</taxon>
        <taxon>Arundinoideae</taxon>
        <taxon>Arundineae</taxon>
        <taxon>Arundo</taxon>
    </lineage>
</organism>
<name>A0A0A9E8R4_ARUDO</name>
<proteinExistence type="predicted"/>
<dbReference type="EMBL" id="GBRH01203595">
    <property type="protein sequence ID" value="JAD94300.1"/>
    <property type="molecule type" value="Transcribed_RNA"/>
</dbReference>
<reference evidence="1" key="1">
    <citation type="submission" date="2014-09" db="EMBL/GenBank/DDBJ databases">
        <authorList>
            <person name="Magalhaes I.L.F."/>
            <person name="Oliveira U."/>
            <person name="Santos F.R."/>
            <person name="Vidigal T.H.D.A."/>
            <person name="Brescovit A.D."/>
            <person name="Santos A.J."/>
        </authorList>
    </citation>
    <scope>NUCLEOTIDE SEQUENCE</scope>
    <source>
        <tissue evidence="1">Shoot tissue taken approximately 20 cm above the soil surface</tissue>
    </source>
</reference>
<protein>
    <submittedName>
        <fullName evidence="1">Uncharacterized protein</fullName>
    </submittedName>
</protein>
<accession>A0A0A9E8R4</accession>